<name>A0A2M8KIY3_9BACT</name>
<comment type="caution">
    <text evidence="1">The sequence shown here is derived from an EMBL/GenBank/DDBJ whole genome shotgun (WGS) entry which is preliminary data.</text>
</comment>
<evidence type="ECO:0000313" key="1">
    <source>
        <dbReference type="EMBL" id="PJE59879.1"/>
    </source>
</evidence>
<reference evidence="2" key="1">
    <citation type="submission" date="2017-09" db="EMBL/GenBank/DDBJ databases">
        <title>Depth-based differentiation of microbial function through sediment-hosted aquifers and enrichment of novel symbionts in the deep terrestrial subsurface.</title>
        <authorList>
            <person name="Probst A.J."/>
            <person name="Ladd B."/>
            <person name="Jarett J.K."/>
            <person name="Geller-Mcgrath D.E."/>
            <person name="Sieber C.M.K."/>
            <person name="Emerson J.B."/>
            <person name="Anantharaman K."/>
            <person name="Thomas B.C."/>
            <person name="Malmstrom R."/>
            <person name="Stieglmeier M."/>
            <person name="Klingl A."/>
            <person name="Woyke T."/>
            <person name="Ryan C.M."/>
            <person name="Banfield J.F."/>
        </authorList>
    </citation>
    <scope>NUCLEOTIDE SEQUENCE [LARGE SCALE GENOMIC DNA]</scope>
</reference>
<sequence>MKKNMVGDMSAWAGMFKDLFRQIGDGSLTAKHLEAFLGHCNPFVVPTVQMEWQQFYHKYFRQKVEADFSRVVIPKDPGGFDRVVFIPRGLSCKQVIVAMRKKFPAWTYWDNLDQNVTANDRTASRDYAIRLRDRQEADEELKNLSANQLRARGDQVIALLERLVLELKYYDE</sequence>
<evidence type="ECO:0000313" key="2">
    <source>
        <dbReference type="Proteomes" id="UP000231086"/>
    </source>
</evidence>
<proteinExistence type="predicted"/>
<gene>
    <name evidence="1" type="ORF">COU85_01215</name>
</gene>
<organism evidence="1 2">
    <name type="scientific">Candidatus Portnoybacteria bacterium CG10_big_fil_rev_8_21_14_0_10_44_7</name>
    <dbReference type="NCBI Taxonomy" id="1974816"/>
    <lineage>
        <taxon>Bacteria</taxon>
        <taxon>Candidatus Portnoyibacteriota</taxon>
    </lineage>
</organism>
<protein>
    <submittedName>
        <fullName evidence="1">Uncharacterized protein</fullName>
    </submittedName>
</protein>
<dbReference type="AlphaFoldDB" id="A0A2M8KIY3"/>
<dbReference type="Proteomes" id="UP000231086">
    <property type="component" value="Unassembled WGS sequence"/>
</dbReference>
<feature type="non-terminal residue" evidence="1">
    <location>
        <position position="172"/>
    </location>
</feature>
<dbReference type="EMBL" id="PFEA01000024">
    <property type="protein sequence ID" value="PJE59879.1"/>
    <property type="molecule type" value="Genomic_DNA"/>
</dbReference>
<accession>A0A2M8KIY3</accession>